<keyword evidence="1" id="KW-0805">Transcription regulation</keyword>
<keyword evidence="7" id="KW-1185">Reference proteome</keyword>
<keyword evidence="3" id="KW-0804">Transcription</keyword>
<evidence type="ECO:0000256" key="1">
    <source>
        <dbReference type="ARBA" id="ARBA00023015"/>
    </source>
</evidence>
<keyword evidence="2" id="KW-0238">DNA-binding</keyword>
<dbReference type="GO" id="GO:0003677">
    <property type="term" value="F:DNA binding"/>
    <property type="evidence" value="ECO:0007669"/>
    <property type="project" value="UniProtKB-KW"/>
</dbReference>
<dbReference type="EMBL" id="CP059851">
    <property type="protein sequence ID" value="QMW23542.1"/>
    <property type="molecule type" value="Genomic_DNA"/>
</dbReference>
<feature type="domain" description="HTH tetR-type" evidence="4">
    <location>
        <begin position="17"/>
        <end position="58"/>
    </location>
</feature>
<proteinExistence type="predicted"/>
<dbReference type="SUPFAM" id="SSF46689">
    <property type="entry name" value="Homeodomain-like"/>
    <property type="match status" value="1"/>
</dbReference>
<evidence type="ECO:0000256" key="2">
    <source>
        <dbReference type="ARBA" id="ARBA00023125"/>
    </source>
</evidence>
<organism evidence="6 7">
    <name type="scientific">Sandaracinobacteroides saxicola</name>
    <dbReference type="NCBI Taxonomy" id="2759707"/>
    <lineage>
        <taxon>Bacteria</taxon>
        <taxon>Pseudomonadati</taxon>
        <taxon>Pseudomonadota</taxon>
        <taxon>Alphaproteobacteria</taxon>
        <taxon>Sphingomonadales</taxon>
        <taxon>Sphingosinicellaceae</taxon>
        <taxon>Sandaracinobacteroides</taxon>
    </lineage>
</organism>
<sequence length="203" mass="20929">MPRGRPRAYDPAAAQAALAAEFRHQGFAAASLDDLSRATGLARPSLYAGFGDKQAMYLRSLADLDRFVASALPPLLERQADVVDAVAALFDAATCLYLTGRDGPEGCLALCTAPAEAATDPAIRHALAKVIATIDSLLADRLARAVQDGQLAAGTDVDALGAALAAIQHSLAVRARAGADRASLDRLTGAALDLLRRAVSSPA</sequence>
<dbReference type="InterPro" id="IPR009057">
    <property type="entry name" value="Homeodomain-like_sf"/>
</dbReference>
<dbReference type="Proteomes" id="UP000515292">
    <property type="component" value="Chromosome"/>
</dbReference>
<dbReference type="PANTHER" id="PTHR47506">
    <property type="entry name" value="TRANSCRIPTIONAL REGULATORY PROTEIN"/>
    <property type="match status" value="1"/>
</dbReference>
<protein>
    <submittedName>
        <fullName evidence="6">TetR/AcrR family transcriptional regulator</fullName>
    </submittedName>
</protein>
<feature type="domain" description="Tetracyclin repressor-like C-terminal" evidence="5">
    <location>
        <begin position="86"/>
        <end position="188"/>
    </location>
</feature>
<dbReference type="InterPro" id="IPR036271">
    <property type="entry name" value="Tet_transcr_reg_TetR-rel_C_sf"/>
</dbReference>
<evidence type="ECO:0000313" key="7">
    <source>
        <dbReference type="Proteomes" id="UP000515292"/>
    </source>
</evidence>
<dbReference type="Pfam" id="PF00440">
    <property type="entry name" value="TetR_N"/>
    <property type="match status" value="1"/>
</dbReference>
<reference evidence="6 7" key="1">
    <citation type="submission" date="2020-07" db="EMBL/GenBank/DDBJ databases">
        <title>Complete genome sequence for Sandaracinobacter sp. M6.</title>
        <authorList>
            <person name="Tang Y."/>
            <person name="Liu Q."/>
            <person name="Guo Z."/>
            <person name="Lei P."/>
            <person name="Huang B."/>
        </authorList>
    </citation>
    <scope>NUCLEOTIDE SEQUENCE [LARGE SCALE GENOMIC DNA]</scope>
    <source>
        <strain evidence="6 7">M6</strain>
    </source>
</reference>
<dbReference type="RefSeq" id="WP_182297365.1">
    <property type="nucleotide sequence ID" value="NZ_CP059851.1"/>
</dbReference>
<dbReference type="AlphaFoldDB" id="A0A7G5IJK0"/>
<dbReference type="Pfam" id="PF16925">
    <property type="entry name" value="TetR_C_13"/>
    <property type="match status" value="1"/>
</dbReference>
<dbReference type="PANTHER" id="PTHR47506:SF1">
    <property type="entry name" value="HTH-TYPE TRANSCRIPTIONAL REGULATOR YJDC"/>
    <property type="match status" value="1"/>
</dbReference>
<name>A0A7G5IJK0_9SPHN</name>
<evidence type="ECO:0000256" key="3">
    <source>
        <dbReference type="ARBA" id="ARBA00023163"/>
    </source>
</evidence>
<dbReference type="KEGG" id="sand:H3309_03315"/>
<gene>
    <name evidence="6" type="ORF">H3309_03315</name>
</gene>
<dbReference type="Gene3D" id="1.10.357.10">
    <property type="entry name" value="Tetracycline Repressor, domain 2"/>
    <property type="match status" value="1"/>
</dbReference>
<dbReference type="Gene3D" id="1.10.10.60">
    <property type="entry name" value="Homeodomain-like"/>
    <property type="match status" value="1"/>
</dbReference>
<dbReference type="InterPro" id="IPR011075">
    <property type="entry name" value="TetR_C"/>
</dbReference>
<dbReference type="SUPFAM" id="SSF48498">
    <property type="entry name" value="Tetracyclin repressor-like, C-terminal domain"/>
    <property type="match status" value="1"/>
</dbReference>
<dbReference type="InterPro" id="IPR001647">
    <property type="entry name" value="HTH_TetR"/>
</dbReference>
<evidence type="ECO:0000259" key="4">
    <source>
        <dbReference type="Pfam" id="PF00440"/>
    </source>
</evidence>
<accession>A0A7G5IJK0</accession>
<evidence type="ECO:0000313" key="6">
    <source>
        <dbReference type="EMBL" id="QMW23542.1"/>
    </source>
</evidence>
<evidence type="ECO:0000259" key="5">
    <source>
        <dbReference type="Pfam" id="PF16925"/>
    </source>
</evidence>